<gene>
    <name evidence="1" type="ORF">Moror_12234</name>
</gene>
<dbReference type="AlphaFoldDB" id="V2WQN3"/>
<organism evidence="1 2">
    <name type="scientific">Moniliophthora roreri (strain MCA 2997)</name>
    <name type="common">Cocoa frosty pod rot fungus</name>
    <name type="synonym">Crinipellis roreri</name>
    <dbReference type="NCBI Taxonomy" id="1381753"/>
    <lineage>
        <taxon>Eukaryota</taxon>
        <taxon>Fungi</taxon>
        <taxon>Dikarya</taxon>
        <taxon>Basidiomycota</taxon>
        <taxon>Agaricomycotina</taxon>
        <taxon>Agaricomycetes</taxon>
        <taxon>Agaricomycetidae</taxon>
        <taxon>Agaricales</taxon>
        <taxon>Marasmiineae</taxon>
        <taxon>Marasmiaceae</taxon>
        <taxon>Moniliophthora</taxon>
    </lineage>
</organism>
<evidence type="ECO:0000313" key="1">
    <source>
        <dbReference type="EMBL" id="ESK82856.1"/>
    </source>
</evidence>
<dbReference type="KEGG" id="mrr:Moror_12234"/>
<dbReference type="HOGENOM" id="CLU_1922107_0_0_1"/>
<name>V2WQN3_MONRO</name>
<protein>
    <submittedName>
        <fullName evidence="1">Uncharacterized protein</fullName>
    </submittedName>
</protein>
<dbReference type="Proteomes" id="UP000017559">
    <property type="component" value="Unassembled WGS sequence"/>
</dbReference>
<proteinExistence type="predicted"/>
<comment type="caution">
    <text evidence="1">The sequence shown here is derived from an EMBL/GenBank/DDBJ whole genome shotgun (WGS) entry which is preliminary data.</text>
</comment>
<keyword evidence="2" id="KW-1185">Reference proteome</keyword>
<feature type="non-terminal residue" evidence="1">
    <location>
        <position position="1"/>
    </location>
</feature>
<sequence length="132" mass="14797">LPFILLDAPPATYGAWSPKQWHTLLALHNKTSGLGMVQAQQRKEVYGLLAESLKIMDVDIEGKAVEEHCFMWQGASVPIGHLSESAVMKEITCELYKLNFQFEFHALNSKLGHSTVQHNISVNDITMFEISV</sequence>
<accession>V2WQN3</accession>
<evidence type="ECO:0000313" key="2">
    <source>
        <dbReference type="Proteomes" id="UP000017559"/>
    </source>
</evidence>
<reference evidence="1 2" key="1">
    <citation type="journal article" date="2014" name="BMC Genomics">
        <title>Genome and secretome analysis of the hemibiotrophic fungal pathogen, Moniliophthora roreri, which causes frosty pod rot disease of cacao: mechanisms of the biotrophic and necrotrophic phases.</title>
        <authorList>
            <person name="Meinhardt L.W."/>
            <person name="Costa G.G.L."/>
            <person name="Thomazella D.P.T."/>
            <person name="Teixeira P.J.P.L."/>
            <person name="Carazzolle M.F."/>
            <person name="Schuster S.C."/>
            <person name="Carlson J.E."/>
            <person name="Guiltinan M.J."/>
            <person name="Mieczkowski P."/>
            <person name="Farmer A."/>
            <person name="Ramaraj T."/>
            <person name="Crozier J."/>
            <person name="Davis R.E."/>
            <person name="Shao J."/>
            <person name="Melnick R.L."/>
            <person name="Pereira G.A.G."/>
            <person name="Bailey B.A."/>
        </authorList>
    </citation>
    <scope>NUCLEOTIDE SEQUENCE [LARGE SCALE GENOMIC DNA]</scope>
    <source>
        <strain evidence="1 2">MCA 2997</strain>
    </source>
</reference>
<dbReference type="OrthoDB" id="2634326at2759"/>
<dbReference type="EMBL" id="AWSO01001766">
    <property type="protein sequence ID" value="ESK82856.1"/>
    <property type="molecule type" value="Genomic_DNA"/>
</dbReference>